<evidence type="ECO:0000259" key="4">
    <source>
        <dbReference type="Pfam" id="PF00588"/>
    </source>
</evidence>
<dbReference type="GO" id="GO:0008173">
    <property type="term" value="F:RNA methyltransferase activity"/>
    <property type="evidence" value="ECO:0007669"/>
    <property type="project" value="InterPro"/>
</dbReference>
<keyword evidence="3 7" id="KW-0808">Transferase</keyword>
<dbReference type="SUPFAM" id="SSF55315">
    <property type="entry name" value="L30e-like"/>
    <property type="match status" value="1"/>
</dbReference>
<dbReference type="Gene3D" id="3.40.1280.10">
    <property type="match status" value="1"/>
</dbReference>
<gene>
    <name evidence="7" type="primary">rlmB_1</name>
    <name evidence="6" type="ORF">FH779_13600</name>
    <name evidence="7" type="ORF">NCTC13456_03221</name>
</gene>
<evidence type="ECO:0000313" key="7">
    <source>
        <dbReference type="EMBL" id="STD59563.1"/>
    </source>
</evidence>
<evidence type="ECO:0000313" key="6">
    <source>
        <dbReference type="EMBL" id="QLL59062.1"/>
    </source>
</evidence>
<dbReference type="GO" id="GO:0003723">
    <property type="term" value="F:RNA binding"/>
    <property type="evidence" value="ECO:0007669"/>
    <property type="project" value="InterPro"/>
</dbReference>
<keyword evidence="9" id="KW-1185">Reference proteome</keyword>
<dbReference type="InterPro" id="IPR029026">
    <property type="entry name" value="tRNA_m1G_MTases_N"/>
</dbReference>
<dbReference type="GO" id="GO:0006396">
    <property type="term" value="P:RNA processing"/>
    <property type="evidence" value="ECO:0007669"/>
    <property type="project" value="InterPro"/>
</dbReference>
<comment type="similarity">
    <text evidence="1">Belongs to the class IV-like SAM-binding methyltransferase superfamily. RNA methyltransferase TrmH family.</text>
</comment>
<keyword evidence="2 7" id="KW-0489">Methyltransferase</keyword>
<protein>
    <submittedName>
        <fullName evidence="7">23S rRNA (Guanosine-2'-O-)-methyltransferase RlmB</fullName>
        <ecNumber evidence="7">2.1.1.185</ecNumber>
    </submittedName>
    <submittedName>
        <fullName evidence="6">RNA methyltransferase</fullName>
    </submittedName>
</protein>
<dbReference type="KEGG" id="efal:FH779_13600"/>
<evidence type="ECO:0000313" key="9">
    <source>
        <dbReference type="Proteomes" id="UP000510643"/>
    </source>
</evidence>
<dbReference type="InterPro" id="IPR029028">
    <property type="entry name" value="Alpha/beta_knot_MTases"/>
</dbReference>
<dbReference type="Pfam" id="PF22435">
    <property type="entry name" value="MRM3-like_sub_bind"/>
    <property type="match status" value="1"/>
</dbReference>
<dbReference type="PANTHER" id="PTHR43191">
    <property type="entry name" value="RRNA METHYLTRANSFERASE 3"/>
    <property type="match status" value="1"/>
</dbReference>
<feature type="domain" description="MRM3-like substrate binding" evidence="5">
    <location>
        <begin position="4"/>
        <end position="80"/>
    </location>
</feature>
<evidence type="ECO:0000259" key="5">
    <source>
        <dbReference type="Pfam" id="PF22435"/>
    </source>
</evidence>
<proteinExistence type="inferred from homology"/>
<reference evidence="7 8" key="1">
    <citation type="submission" date="2018-06" db="EMBL/GenBank/DDBJ databases">
        <authorList>
            <consortium name="Pathogen Informatics"/>
            <person name="Doyle S."/>
        </authorList>
    </citation>
    <scope>NUCLEOTIDE SEQUENCE [LARGE SCALE GENOMIC DNA]</scope>
    <source>
        <strain evidence="7 8">NCTC13456</strain>
    </source>
</reference>
<dbReference type="EC" id="2.1.1.185" evidence="7"/>
<dbReference type="InterPro" id="IPR029064">
    <property type="entry name" value="Ribosomal_eL30-like_sf"/>
</dbReference>
<dbReference type="PANTHER" id="PTHR43191:SF2">
    <property type="entry name" value="RRNA METHYLTRANSFERASE 3, MITOCHONDRIAL"/>
    <property type="match status" value="1"/>
</dbReference>
<dbReference type="InterPro" id="IPR001537">
    <property type="entry name" value="SpoU_MeTrfase"/>
</dbReference>
<evidence type="ECO:0000256" key="1">
    <source>
        <dbReference type="ARBA" id="ARBA00007228"/>
    </source>
</evidence>
<dbReference type="Proteomes" id="UP000254737">
    <property type="component" value="Unassembled WGS sequence"/>
</dbReference>
<dbReference type="EMBL" id="UFXS01000001">
    <property type="protein sequence ID" value="STD59563.1"/>
    <property type="molecule type" value="Genomic_DNA"/>
</dbReference>
<dbReference type="AlphaFoldDB" id="A0A376GKV6"/>
<dbReference type="GeneID" id="78402511"/>
<reference evidence="6 9" key="2">
    <citation type="submission" date="2019-06" db="EMBL/GenBank/DDBJ databases">
        <title>Emergence of pandrug resistant Empedobacter falsenii in China.</title>
        <authorList>
            <person name="Dong N."/>
            <person name="Chen S."/>
            <person name="Zhang R."/>
        </authorList>
    </citation>
    <scope>NUCLEOTIDE SEQUENCE [LARGE SCALE GENOMIC DNA]</scope>
    <source>
        <strain evidence="6 9">1681-1</strain>
    </source>
</reference>
<dbReference type="InterPro" id="IPR053888">
    <property type="entry name" value="MRM3-like_sub_bind"/>
</dbReference>
<sequence>MLSNNVIKIITSLGSKKYRQKYNLFVVEGVKNIGEVIKSSINIKELFITEDFWPEATHIKKTFIEEKDLKKISFLTTPNVGLALCELPNYNENIKLNGLSIALDDIRDPGNLGTIIRLADWFGVEDILCTKESVDMYNPKVVMSTMGSFTRVKVHYIDLEKYLSDYKGNIFGTFMEGESIYEQTLPQEGILVMGNEANGISPEIEKLTTNKLSIPFFGKNGSTESLNVAVATSVILGEFKSQLSHKS</sequence>
<dbReference type="InterPro" id="IPR051259">
    <property type="entry name" value="rRNA_Methyltransferase"/>
</dbReference>
<dbReference type="EMBL" id="CP040908">
    <property type="protein sequence ID" value="QLL59062.1"/>
    <property type="molecule type" value="Genomic_DNA"/>
</dbReference>
<dbReference type="Pfam" id="PF00588">
    <property type="entry name" value="SpoU_methylase"/>
    <property type="match status" value="1"/>
</dbReference>
<evidence type="ECO:0000313" key="8">
    <source>
        <dbReference type="Proteomes" id="UP000254737"/>
    </source>
</evidence>
<dbReference type="STRING" id="343874.GCA_000805695_03201"/>
<evidence type="ECO:0000256" key="2">
    <source>
        <dbReference type="ARBA" id="ARBA00022603"/>
    </source>
</evidence>
<dbReference type="GO" id="GO:0032259">
    <property type="term" value="P:methylation"/>
    <property type="evidence" value="ECO:0007669"/>
    <property type="project" value="UniProtKB-KW"/>
</dbReference>
<organism evidence="7 8">
    <name type="scientific">Empedobacter falsenii</name>
    <dbReference type="NCBI Taxonomy" id="343874"/>
    <lineage>
        <taxon>Bacteria</taxon>
        <taxon>Pseudomonadati</taxon>
        <taxon>Bacteroidota</taxon>
        <taxon>Flavobacteriia</taxon>
        <taxon>Flavobacteriales</taxon>
        <taxon>Weeksellaceae</taxon>
        <taxon>Empedobacter</taxon>
    </lineage>
</organism>
<dbReference type="CDD" id="cd18109">
    <property type="entry name" value="SpoU-like_RNA-MTase"/>
    <property type="match status" value="1"/>
</dbReference>
<accession>A0A376GKV6</accession>
<feature type="domain" description="tRNA/rRNA methyltransferase SpoU type" evidence="4">
    <location>
        <begin position="99"/>
        <end position="236"/>
    </location>
</feature>
<name>A0A376GKV6_9FLAO</name>
<dbReference type="RefSeq" id="WP_115001648.1">
    <property type="nucleotide sequence ID" value="NZ_CP040908.1"/>
</dbReference>
<dbReference type="SUPFAM" id="SSF75217">
    <property type="entry name" value="alpha/beta knot"/>
    <property type="match status" value="1"/>
</dbReference>
<dbReference type="Proteomes" id="UP000510643">
    <property type="component" value="Chromosome"/>
</dbReference>
<dbReference type="Gene3D" id="3.30.1330.30">
    <property type="match status" value="1"/>
</dbReference>
<evidence type="ECO:0000256" key="3">
    <source>
        <dbReference type="ARBA" id="ARBA00022679"/>
    </source>
</evidence>